<keyword evidence="2" id="KW-1185">Reference proteome</keyword>
<organism evidence="1 2">
    <name type="scientific">Spiroplasma clarkii</name>
    <dbReference type="NCBI Taxonomy" id="2139"/>
    <lineage>
        <taxon>Bacteria</taxon>
        <taxon>Bacillati</taxon>
        <taxon>Mycoplasmatota</taxon>
        <taxon>Mollicutes</taxon>
        <taxon>Entomoplasmatales</taxon>
        <taxon>Spiroplasmataceae</taxon>
        <taxon>Spiroplasma</taxon>
    </lineage>
</organism>
<evidence type="ECO:0000313" key="2">
    <source>
        <dbReference type="Proteomes" id="UP000231179"/>
    </source>
</evidence>
<name>A0A2K8KGZ0_9MOLU</name>
<dbReference type="EMBL" id="CP024870">
    <property type="protein sequence ID" value="ATX70950.1"/>
    <property type="molecule type" value="Genomic_DNA"/>
</dbReference>
<accession>A0A2K8KGZ0</accession>
<sequence>MNIVKYRAPHRIVPQNSSGGIDYTKLSFNFVSQLKDILKSCLEIFENFKKWSEFTTLPISITYSKLVPKTSRVSKLFKLRDSEPFQIGSEYIFSKDAEDIQKIRIVYECGLEDVRKTYTNLSQLFEIINKNYPNIDLLMATKLKEIKNSNDLKSKQKKPKFKEFIKNNFNLLKNKHWEILKDLTYIEKVEIKIWNEFDKAPIFSFLPLKSVEQWIIILGKYDINIKKEWLIAGEYWNINIEDVNKIVRHFPYAFAFATNDVECCLESDEFIDKIDIDIEMQSNSKFNKEIIGVFDSYCDLPSSWLEHAVISSEKLIPISKNRDTAHGTQVAS</sequence>
<evidence type="ECO:0000313" key="1">
    <source>
        <dbReference type="EMBL" id="ATX70950.1"/>
    </source>
</evidence>
<dbReference type="RefSeq" id="WP_100254499.1">
    <property type="nucleotide sequence ID" value="NZ_CP024870.1"/>
</dbReference>
<dbReference type="Proteomes" id="UP000231179">
    <property type="component" value="Chromosome"/>
</dbReference>
<protein>
    <submittedName>
        <fullName evidence="1">Uncharacterized protein</fullName>
    </submittedName>
</protein>
<reference evidence="1 2" key="1">
    <citation type="submission" date="2017-11" db="EMBL/GenBank/DDBJ databases">
        <title>Complete genome sequence of Spiroplasma clarkii CN-5 (DSM 19994).</title>
        <authorList>
            <person name="Tsai Y.-M."/>
            <person name="Chang A."/>
            <person name="Lo W.-S."/>
            <person name="Kuo C.-H."/>
        </authorList>
    </citation>
    <scope>NUCLEOTIDE SEQUENCE [LARGE SCALE GENOMIC DNA]</scope>
    <source>
        <strain evidence="1 2">CN-5</strain>
    </source>
</reference>
<gene>
    <name evidence="1" type="ORF">SCLAR_v1c06310</name>
</gene>
<dbReference type="AlphaFoldDB" id="A0A2K8KGZ0"/>
<proteinExistence type="predicted"/>